<protein>
    <submittedName>
        <fullName evidence="15">CLUMA_CG007926, isoform A</fullName>
    </submittedName>
</protein>
<dbReference type="GO" id="GO:0005886">
    <property type="term" value="C:plasma membrane"/>
    <property type="evidence" value="ECO:0007669"/>
    <property type="project" value="UniProtKB-SubCell"/>
</dbReference>
<evidence type="ECO:0000256" key="6">
    <source>
        <dbReference type="ARBA" id="ARBA00022989"/>
    </source>
</evidence>
<evidence type="ECO:0000256" key="7">
    <source>
        <dbReference type="ARBA" id="ARBA00023065"/>
    </source>
</evidence>
<keyword evidence="11" id="KW-1071">Ligand-gated ion channel</keyword>
<feature type="transmembrane region" description="Helical" evidence="13">
    <location>
        <begin position="345"/>
        <end position="364"/>
    </location>
</feature>
<evidence type="ECO:0000256" key="3">
    <source>
        <dbReference type="ARBA" id="ARBA00022448"/>
    </source>
</evidence>
<dbReference type="GO" id="GO:0015276">
    <property type="term" value="F:ligand-gated monoatomic ion channel activity"/>
    <property type="evidence" value="ECO:0007669"/>
    <property type="project" value="InterPro"/>
</dbReference>
<keyword evidence="8 13" id="KW-0472">Membrane</keyword>
<keyword evidence="6 13" id="KW-1133">Transmembrane helix</keyword>
<evidence type="ECO:0000256" key="11">
    <source>
        <dbReference type="ARBA" id="ARBA00023286"/>
    </source>
</evidence>
<evidence type="ECO:0000256" key="1">
    <source>
        <dbReference type="ARBA" id="ARBA00004651"/>
    </source>
</evidence>
<keyword evidence="5 13" id="KW-0812">Transmembrane</keyword>
<dbReference type="EMBL" id="CVRI01000038">
    <property type="protein sequence ID" value="CRK94419.1"/>
    <property type="molecule type" value="Genomic_DNA"/>
</dbReference>
<keyword evidence="4" id="KW-1003">Cell membrane</keyword>
<dbReference type="PANTHER" id="PTHR42643:SF30">
    <property type="entry name" value="IONOTROPIC RECEPTOR 40A-RELATED"/>
    <property type="match status" value="1"/>
</dbReference>
<keyword evidence="3" id="KW-0813">Transport</keyword>
<evidence type="ECO:0000256" key="12">
    <source>
        <dbReference type="ARBA" id="ARBA00023303"/>
    </source>
</evidence>
<evidence type="ECO:0000256" key="2">
    <source>
        <dbReference type="ARBA" id="ARBA00008685"/>
    </source>
</evidence>
<dbReference type="SUPFAM" id="SSF53850">
    <property type="entry name" value="Periplasmic binding protein-like II"/>
    <property type="match status" value="1"/>
</dbReference>
<evidence type="ECO:0000256" key="13">
    <source>
        <dbReference type="SAM" id="Phobius"/>
    </source>
</evidence>
<dbReference type="GO" id="GO:0050906">
    <property type="term" value="P:detection of stimulus involved in sensory perception"/>
    <property type="evidence" value="ECO:0007669"/>
    <property type="project" value="UniProtKB-ARBA"/>
</dbReference>
<feature type="domain" description="Ionotropic glutamate receptor L-glutamate and glycine-binding" evidence="14">
    <location>
        <begin position="172"/>
        <end position="232"/>
    </location>
</feature>
<dbReference type="PANTHER" id="PTHR42643">
    <property type="entry name" value="IONOTROPIC RECEPTOR 20A-RELATED"/>
    <property type="match status" value="1"/>
</dbReference>
<dbReference type="InterPro" id="IPR056198">
    <property type="entry name" value="LBD_receptor"/>
</dbReference>
<reference evidence="15 16" key="1">
    <citation type="submission" date="2015-04" db="EMBL/GenBank/DDBJ databases">
        <authorList>
            <person name="Syromyatnikov M.Y."/>
            <person name="Popov V.N."/>
        </authorList>
    </citation>
    <scope>NUCLEOTIDE SEQUENCE [LARGE SCALE GENOMIC DNA]</scope>
</reference>
<evidence type="ECO:0000256" key="4">
    <source>
        <dbReference type="ARBA" id="ARBA00022475"/>
    </source>
</evidence>
<dbReference type="Gene3D" id="3.40.190.10">
    <property type="entry name" value="Periplasmic binding protein-like II"/>
    <property type="match status" value="1"/>
</dbReference>
<evidence type="ECO:0000256" key="10">
    <source>
        <dbReference type="ARBA" id="ARBA00023180"/>
    </source>
</evidence>
<evidence type="ECO:0000256" key="9">
    <source>
        <dbReference type="ARBA" id="ARBA00023170"/>
    </source>
</evidence>
<dbReference type="InterPro" id="IPR019594">
    <property type="entry name" value="Glu/Gly-bd"/>
</dbReference>
<dbReference type="SMART" id="SM00918">
    <property type="entry name" value="Lig_chan-Glu_bd"/>
    <property type="match status" value="1"/>
</dbReference>
<proteinExistence type="inferred from homology"/>
<dbReference type="InterPro" id="IPR052192">
    <property type="entry name" value="Insect_Ionotropic_Sensory_Rcpt"/>
</dbReference>
<name>A0A1J1I2I3_9DIPT</name>
<keyword evidence="16" id="KW-1185">Reference proteome</keyword>
<comment type="subcellular location">
    <subcellularLocation>
        <location evidence="1">Cell membrane</location>
        <topology evidence="1">Multi-pass membrane protein</topology>
    </subcellularLocation>
</comment>
<accession>A0A1J1I2I3</accession>
<dbReference type="Pfam" id="PF24061">
    <property type="entry name" value="LBD_receptor"/>
    <property type="match status" value="1"/>
</dbReference>
<dbReference type="InterPro" id="IPR001320">
    <property type="entry name" value="Iontro_rcpt_C"/>
</dbReference>
<dbReference type="Gene3D" id="1.10.287.70">
    <property type="match status" value="1"/>
</dbReference>
<dbReference type="Pfam" id="PF10613">
    <property type="entry name" value="Lig_chan-Glu_bd"/>
    <property type="match status" value="1"/>
</dbReference>
<evidence type="ECO:0000256" key="8">
    <source>
        <dbReference type="ARBA" id="ARBA00023136"/>
    </source>
</evidence>
<dbReference type="Proteomes" id="UP000183832">
    <property type="component" value="Unassembled WGS sequence"/>
</dbReference>
<keyword evidence="10" id="KW-0325">Glycoprotein</keyword>
<feature type="transmembrane region" description="Helical" evidence="13">
    <location>
        <begin position="287"/>
        <end position="308"/>
    </location>
</feature>
<keyword evidence="12" id="KW-0407">Ion channel</keyword>
<evidence type="ECO:0000256" key="5">
    <source>
        <dbReference type="ARBA" id="ARBA00022692"/>
    </source>
</evidence>
<evidence type="ECO:0000313" key="16">
    <source>
        <dbReference type="Proteomes" id="UP000183832"/>
    </source>
</evidence>
<feature type="transmembrane region" description="Helical" evidence="13">
    <location>
        <begin position="530"/>
        <end position="552"/>
    </location>
</feature>
<dbReference type="STRING" id="568069.A0A1J1I2I3"/>
<organism evidence="15 16">
    <name type="scientific">Clunio marinus</name>
    <dbReference type="NCBI Taxonomy" id="568069"/>
    <lineage>
        <taxon>Eukaryota</taxon>
        <taxon>Metazoa</taxon>
        <taxon>Ecdysozoa</taxon>
        <taxon>Arthropoda</taxon>
        <taxon>Hexapoda</taxon>
        <taxon>Insecta</taxon>
        <taxon>Pterygota</taxon>
        <taxon>Neoptera</taxon>
        <taxon>Endopterygota</taxon>
        <taxon>Diptera</taxon>
        <taxon>Nematocera</taxon>
        <taxon>Chironomoidea</taxon>
        <taxon>Chironomidae</taxon>
        <taxon>Clunio</taxon>
    </lineage>
</organism>
<keyword evidence="7" id="KW-0406">Ion transport</keyword>
<dbReference type="OrthoDB" id="7739311at2759"/>
<evidence type="ECO:0000313" key="15">
    <source>
        <dbReference type="EMBL" id="CRK94419.1"/>
    </source>
</evidence>
<sequence>MMEVQDEINILLTQLSGDIIYQLEDYSEPLPKKEKNPLGRRNNVVFCYTRESLLSFREKLNSENFDSNSYFLIVSKPRDLLEIPKVLSVLYTSSWATEIPNLLMMIHIPGNPDVILYTYFPYQTNVCRYLRPHVINSYDLQTHKWKNHKFYGSKTHNMSGCPLRIATFNFEPFMMVNKNDEGKLIASGIEGDLLNFLSETIDFTPEIILADEKWGEIYDNGTSSGATEMIVNKEADIAIGYFISHPNRESVMFSSLVYYTSNAIWAVPPGEMYTALEKLMKPFDTSLWIGFFIVLILAFLIIEIINFCPEKIQDFVYGEKIRNVRLNVVNVMLEVSLPKIPARNFARTVLILFVVYCFLMSNSYKGSLFNFMQKDLRNPPLDSTEKLLQNNFNFYAMSASETSLNATQNIFKRTSFVDDEKIIEEIYDNLTDSSFKNALLVPEESWAYKNIHSESTINYNRAKDVMFQQNMVIYMNKLSIFKVELDKRLRELVCYGFIDMWAKKYTTSGFSYTDSTQTTKQLNLEHLEGAFLLVAVGWFLCIFIFLFELFYFKLKKLLKKN</sequence>
<evidence type="ECO:0000259" key="14">
    <source>
        <dbReference type="SMART" id="SM00918"/>
    </source>
</evidence>
<dbReference type="AlphaFoldDB" id="A0A1J1I2I3"/>
<comment type="similarity">
    <text evidence="2">Belongs to the glutamate-gated ion channel (TC 1.A.10.1) family.</text>
</comment>
<keyword evidence="9" id="KW-0675">Receptor</keyword>
<dbReference type="Pfam" id="PF00060">
    <property type="entry name" value="Lig_chan"/>
    <property type="match status" value="1"/>
</dbReference>
<gene>
    <name evidence="15" type="ORF">CLUMA_CG007926</name>
</gene>